<dbReference type="Proteomes" id="UP001153737">
    <property type="component" value="Chromosome 10"/>
</dbReference>
<dbReference type="EMBL" id="OU896716">
    <property type="protein sequence ID" value="CAH1117972.1"/>
    <property type="molecule type" value="Genomic_DNA"/>
</dbReference>
<organism evidence="1 2">
    <name type="scientific">Phaedon cochleariae</name>
    <name type="common">Mustard beetle</name>
    <dbReference type="NCBI Taxonomy" id="80249"/>
    <lineage>
        <taxon>Eukaryota</taxon>
        <taxon>Metazoa</taxon>
        <taxon>Ecdysozoa</taxon>
        <taxon>Arthropoda</taxon>
        <taxon>Hexapoda</taxon>
        <taxon>Insecta</taxon>
        <taxon>Pterygota</taxon>
        <taxon>Neoptera</taxon>
        <taxon>Endopterygota</taxon>
        <taxon>Coleoptera</taxon>
        <taxon>Polyphaga</taxon>
        <taxon>Cucujiformia</taxon>
        <taxon>Chrysomeloidea</taxon>
        <taxon>Chrysomelidae</taxon>
        <taxon>Chrysomelinae</taxon>
        <taxon>Chrysomelini</taxon>
        <taxon>Phaedon</taxon>
    </lineage>
</organism>
<proteinExistence type="predicted"/>
<reference evidence="1" key="2">
    <citation type="submission" date="2022-10" db="EMBL/GenBank/DDBJ databases">
        <authorList>
            <consortium name="ENA_rothamsted_submissions"/>
            <consortium name="culmorum"/>
            <person name="King R."/>
        </authorList>
    </citation>
    <scope>NUCLEOTIDE SEQUENCE</scope>
</reference>
<evidence type="ECO:0000313" key="1">
    <source>
        <dbReference type="EMBL" id="CAH1117972.1"/>
    </source>
</evidence>
<reference evidence="1" key="1">
    <citation type="submission" date="2022-01" db="EMBL/GenBank/DDBJ databases">
        <authorList>
            <person name="King R."/>
        </authorList>
    </citation>
    <scope>NUCLEOTIDE SEQUENCE</scope>
</reference>
<dbReference type="AlphaFoldDB" id="A0A9P0D9C4"/>
<keyword evidence="2" id="KW-1185">Reference proteome</keyword>
<gene>
    <name evidence="1" type="ORF">PHAECO_LOCUS1989</name>
</gene>
<accession>A0A9P0D9C4</accession>
<protein>
    <submittedName>
        <fullName evidence="1">Uncharacterized protein</fullName>
    </submittedName>
</protein>
<sequence length="274" mass="31359">MDSAFLQQIYLLMFLAESRFRGREMYMPEMIIDMSTLLKDPSTQGSIIFRNFTFLIEPNSIQYNENDVVVTPNTDEEGIEKFDVCLKLTIESLNFTTIYVADIALGEHIPIYGEGNMAIHLSNIVMDLCTIANTQEAYAENMNLRMSYQRGQTSITGIYLHPDADRIGSQLLEIGSSLFEMWNKYEPEKASCVLSPVMQYILNQFLYYEHNSLEFNTTCLQESIVGNIWRNSRGLYQEIQDILQSRSASTITTKETDSSTTVNGFQSILKLIFN</sequence>
<evidence type="ECO:0000313" key="2">
    <source>
        <dbReference type="Proteomes" id="UP001153737"/>
    </source>
</evidence>
<dbReference type="OrthoDB" id="6775455at2759"/>
<name>A0A9P0D9C4_PHACE</name>